<keyword evidence="4 11" id="KW-0132">Cell division</keyword>
<evidence type="ECO:0000313" key="11">
    <source>
        <dbReference type="EMBL" id="KPU46377.1"/>
    </source>
</evidence>
<dbReference type="Pfam" id="PF05164">
    <property type="entry name" value="ZapA"/>
    <property type="match status" value="1"/>
</dbReference>
<evidence type="ECO:0000313" key="12">
    <source>
        <dbReference type="Proteomes" id="UP000050326"/>
    </source>
</evidence>
<evidence type="ECO:0000256" key="5">
    <source>
        <dbReference type="ARBA" id="ARBA00023210"/>
    </source>
</evidence>
<dbReference type="InterPro" id="IPR053712">
    <property type="entry name" value="Bac_CellDiv_Activator"/>
</dbReference>
<evidence type="ECO:0000256" key="1">
    <source>
        <dbReference type="ARBA" id="ARBA00004496"/>
    </source>
</evidence>
<dbReference type="GO" id="GO:0000917">
    <property type="term" value="P:division septum assembly"/>
    <property type="evidence" value="ECO:0007669"/>
    <property type="project" value="UniProtKB-KW"/>
</dbReference>
<accession>A0A0P8X625</accession>
<dbReference type="GO" id="GO:0005829">
    <property type="term" value="C:cytosol"/>
    <property type="evidence" value="ECO:0007669"/>
    <property type="project" value="TreeGrafter"/>
</dbReference>
<organism evidence="11 12">
    <name type="scientific">Oxobacter pfennigii</name>
    <dbReference type="NCBI Taxonomy" id="36849"/>
    <lineage>
        <taxon>Bacteria</taxon>
        <taxon>Bacillati</taxon>
        <taxon>Bacillota</taxon>
        <taxon>Clostridia</taxon>
        <taxon>Eubacteriales</taxon>
        <taxon>Clostridiaceae</taxon>
        <taxon>Oxobacter</taxon>
    </lineage>
</organism>
<dbReference type="SUPFAM" id="SSF102829">
    <property type="entry name" value="Cell division protein ZapA-like"/>
    <property type="match status" value="1"/>
</dbReference>
<dbReference type="EMBL" id="LKET01000003">
    <property type="protein sequence ID" value="KPU46377.1"/>
    <property type="molecule type" value="Genomic_DNA"/>
</dbReference>
<dbReference type="GO" id="GO:0030428">
    <property type="term" value="C:cell septum"/>
    <property type="evidence" value="ECO:0007669"/>
    <property type="project" value="TreeGrafter"/>
</dbReference>
<comment type="subcellular location">
    <subcellularLocation>
        <location evidence="1">Cytoplasm</location>
    </subcellularLocation>
</comment>
<evidence type="ECO:0000256" key="9">
    <source>
        <dbReference type="ARBA" id="ARBA00033158"/>
    </source>
</evidence>
<dbReference type="OrthoDB" id="1711036at2"/>
<comment type="caution">
    <text evidence="11">The sequence shown here is derived from an EMBL/GenBank/DDBJ whole genome shotgun (WGS) entry which is preliminary data.</text>
</comment>
<dbReference type="RefSeq" id="WP_054873188.1">
    <property type="nucleotide sequence ID" value="NZ_LKET01000003.1"/>
</dbReference>
<sequence>MEKNKVTVTINGSEYIIRGEESDEEMRVIAAYVDSKIKELSSHNIKLNPTFASVLSALNIANELFQLRKQYDELKGKVEDPLKQLTSLKTEHGVLVEENSKLTESTALFSKEIEKKDAELSALNEKYEKLYKEYAIKNEELSNSYREYELMRREKENKQKEFERVRVELSESKHKLIELQNQLLQNQIDIVKLKKEFDEYKLNYKGNKEAESV</sequence>
<dbReference type="InterPro" id="IPR036192">
    <property type="entry name" value="Cell_div_ZapA-like_sf"/>
</dbReference>
<dbReference type="STRING" id="36849.OXPF_00190"/>
<dbReference type="GO" id="GO:0032153">
    <property type="term" value="C:cell division site"/>
    <property type="evidence" value="ECO:0007669"/>
    <property type="project" value="TreeGrafter"/>
</dbReference>
<evidence type="ECO:0000256" key="10">
    <source>
        <dbReference type="SAM" id="Coils"/>
    </source>
</evidence>
<keyword evidence="3" id="KW-0963">Cytoplasm</keyword>
<proteinExistence type="predicted"/>
<dbReference type="PANTHER" id="PTHR34981:SF1">
    <property type="entry name" value="CELL DIVISION PROTEIN ZAPA"/>
    <property type="match status" value="1"/>
</dbReference>
<keyword evidence="12" id="KW-1185">Reference proteome</keyword>
<dbReference type="PATRIC" id="fig|36849.3.peg.21"/>
<evidence type="ECO:0000256" key="8">
    <source>
        <dbReference type="ARBA" id="ARBA00026068"/>
    </source>
</evidence>
<evidence type="ECO:0000256" key="3">
    <source>
        <dbReference type="ARBA" id="ARBA00022490"/>
    </source>
</evidence>
<dbReference type="Proteomes" id="UP000050326">
    <property type="component" value="Unassembled WGS sequence"/>
</dbReference>
<keyword evidence="10" id="KW-0175">Coiled coil</keyword>
<comment type="subunit">
    <text evidence="8">Homodimer. Interacts with FtsZ.</text>
</comment>
<keyword evidence="5" id="KW-0717">Septation</keyword>
<dbReference type="PANTHER" id="PTHR34981">
    <property type="entry name" value="CELL DIVISION PROTEIN ZAPA"/>
    <property type="match status" value="1"/>
</dbReference>
<name>A0A0P8X625_9CLOT</name>
<evidence type="ECO:0000256" key="4">
    <source>
        <dbReference type="ARBA" id="ARBA00022618"/>
    </source>
</evidence>
<comment type="function">
    <text evidence="7">Activator of cell division through the inhibition of FtsZ GTPase activity, therefore promoting FtsZ assembly into bundles of protofilaments necessary for the formation of the division Z ring. It is recruited early at mid-cell but it is not essential for cell division.</text>
</comment>
<evidence type="ECO:0000256" key="6">
    <source>
        <dbReference type="ARBA" id="ARBA00023306"/>
    </source>
</evidence>
<evidence type="ECO:0000256" key="7">
    <source>
        <dbReference type="ARBA" id="ARBA00024910"/>
    </source>
</evidence>
<keyword evidence="6" id="KW-0131">Cell cycle</keyword>
<evidence type="ECO:0000256" key="2">
    <source>
        <dbReference type="ARBA" id="ARBA00015195"/>
    </source>
</evidence>
<protein>
    <recommendedName>
        <fullName evidence="2">Cell division protein ZapA</fullName>
    </recommendedName>
    <alternativeName>
        <fullName evidence="9">Z ring-associated protein ZapA</fullName>
    </alternativeName>
</protein>
<reference evidence="11 12" key="1">
    <citation type="submission" date="2015-09" db="EMBL/GenBank/DDBJ databases">
        <title>Genome sequence of Oxobacter pfennigii DSM 3222.</title>
        <authorList>
            <person name="Poehlein A."/>
            <person name="Bengelsdorf F.R."/>
            <person name="Schiel-Bengelsdorf B."/>
            <person name="Duerre P."/>
            <person name="Daniel R."/>
        </authorList>
    </citation>
    <scope>NUCLEOTIDE SEQUENCE [LARGE SCALE GENOMIC DNA]</scope>
    <source>
        <strain evidence="11 12">DSM 3222</strain>
    </source>
</reference>
<feature type="coiled-coil region" evidence="10">
    <location>
        <begin position="113"/>
        <end position="196"/>
    </location>
</feature>
<dbReference type="GO" id="GO:0043093">
    <property type="term" value="P:FtsZ-dependent cytokinesis"/>
    <property type="evidence" value="ECO:0007669"/>
    <property type="project" value="TreeGrafter"/>
</dbReference>
<dbReference type="InterPro" id="IPR007838">
    <property type="entry name" value="Cell_div_ZapA-like"/>
</dbReference>
<gene>
    <name evidence="11" type="primary">zapA</name>
    <name evidence="11" type="ORF">OXPF_00190</name>
</gene>
<dbReference type="GO" id="GO:0000921">
    <property type="term" value="P:septin ring assembly"/>
    <property type="evidence" value="ECO:0007669"/>
    <property type="project" value="TreeGrafter"/>
</dbReference>
<dbReference type="Gene3D" id="6.10.250.790">
    <property type="match status" value="1"/>
</dbReference>
<dbReference type="AlphaFoldDB" id="A0A0P8X625"/>